<protein>
    <recommendedName>
        <fullName evidence="2">N-acyl amino acid synthase FeeM catalytic core domain-containing protein</fullName>
    </recommendedName>
</protein>
<keyword evidence="4" id="KW-1185">Reference proteome</keyword>
<evidence type="ECO:0000313" key="4">
    <source>
        <dbReference type="Proteomes" id="UP000315736"/>
    </source>
</evidence>
<dbReference type="Gene3D" id="3.40.630.30">
    <property type="match status" value="1"/>
</dbReference>
<feature type="compositionally biased region" description="Low complexity" evidence="1">
    <location>
        <begin position="262"/>
        <end position="272"/>
    </location>
</feature>
<evidence type="ECO:0000259" key="2">
    <source>
        <dbReference type="Pfam" id="PF21926"/>
    </source>
</evidence>
<sequence>MPSVSSAEPIFLSSNVGARATPLRPVVGGWYAIPAHRDEEPDAQRHERGRRREWLPFRVRVAAGEADLQRVAALRWAAYARHLPAPLVQPLAQAEALDREPGVAVLMAESKVDGELLGTLRLQTNRPRPLLLEQSYTLPPEMAQSPCAEVTRLAVASHPESRLVKTVLLKAAYRWCEAYGIRYVLVTARPPLDRQYARLLFRDVDPARGYVPLAHVFGLPHRVMVCDLARARQDGAGHPLYDFWFRTDHPDLEVGPEEGRPSTQSTRSNSSSGGWVLR</sequence>
<gene>
    <name evidence="3" type="ORF">Talka_01641</name>
</gene>
<feature type="region of interest" description="Disordered" evidence="1">
    <location>
        <begin position="254"/>
        <end position="278"/>
    </location>
</feature>
<accession>A0A554W6L2</accession>
<dbReference type="Pfam" id="PF21926">
    <property type="entry name" value="FeeM"/>
    <property type="match status" value="1"/>
</dbReference>
<dbReference type="AlphaFoldDB" id="A0A554W6L2"/>
<dbReference type="InterPro" id="IPR054597">
    <property type="entry name" value="FeeM_cat"/>
</dbReference>
<evidence type="ECO:0000256" key="1">
    <source>
        <dbReference type="SAM" id="MobiDB-lite"/>
    </source>
</evidence>
<name>A0A554W6L2_9BURK</name>
<evidence type="ECO:0000313" key="3">
    <source>
        <dbReference type="EMBL" id="TSE19217.1"/>
    </source>
</evidence>
<dbReference type="EMBL" id="VJNB01000008">
    <property type="protein sequence ID" value="TSE19217.1"/>
    <property type="molecule type" value="Genomic_DNA"/>
</dbReference>
<organism evidence="3 4">
    <name type="scientific">Tepidimonas alkaliphilus</name>
    <dbReference type="NCBI Taxonomy" id="2588942"/>
    <lineage>
        <taxon>Bacteria</taxon>
        <taxon>Pseudomonadati</taxon>
        <taxon>Pseudomonadota</taxon>
        <taxon>Betaproteobacteria</taxon>
        <taxon>Burkholderiales</taxon>
        <taxon>Tepidimonas</taxon>
    </lineage>
</organism>
<reference evidence="3 4" key="1">
    <citation type="submission" date="2019-07" db="EMBL/GenBank/DDBJ databases">
        <title>Tepidimonas alkaliphilus YIM 72238 draft genome.</title>
        <authorList>
            <person name="Da Costa M.S."/>
            <person name="Froufe H.J.C."/>
            <person name="Egas C."/>
            <person name="Albuquerque L."/>
        </authorList>
    </citation>
    <scope>NUCLEOTIDE SEQUENCE [LARGE SCALE GENOMIC DNA]</scope>
    <source>
        <strain evidence="3 4">YIM 72238</strain>
    </source>
</reference>
<dbReference type="Proteomes" id="UP000315736">
    <property type="component" value="Unassembled WGS sequence"/>
</dbReference>
<proteinExistence type="predicted"/>
<dbReference type="SUPFAM" id="SSF55729">
    <property type="entry name" value="Acyl-CoA N-acyltransferases (Nat)"/>
    <property type="match status" value="1"/>
</dbReference>
<comment type="caution">
    <text evidence="3">The sequence shown here is derived from an EMBL/GenBank/DDBJ whole genome shotgun (WGS) entry which is preliminary data.</text>
</comment>
<feature type="domain" description="N-acyl amino acid synthase FeeM catalytic core" evidence="2">
    <location>
        <begin position="72"/>
        <end position="212"/>
    </location>
</feature>
<dbReference type="InterPro" id="IPR016181">
    <property type="entry name" value="Acyl_CoA_acyltransferase"/>
</dbReference>